<dbReference type="Pfam" id="PF03328">
    <property type="entry name" value="HpcH_HpaI"/>
    <property type="match status" value="1"/>
</dbReference>
<dbReference type="Gene3D" id="3.20.20.60">
    <property type="entry name" value="Phosphoenolpyruvate-binding domains"/>
    <property type="match status" value="1"/>
</dbReference>
<evidence type="ECO:0000259" key="4">
    <source>
        <dbReference type="Pfam" id="PF03328"/>
    </source>
</evidence>
<dbReference type="EMBL" id="JAKLMC020000005">
    <property type="protein sequence ID" value="KAK5955956.1"/>
    <property type="molecule type" value="Genomic_DNA"/>
</dbReference>
<reference evidence="5 6" key="1">
    <citation type="submission" date="2022-12" db="EMBL/GenBank/DDBJ databases">
        <title>Genomic features and morphological characterization of a novel Knufia sp. strain isolated from spacecraft assembly facility.</title>
        <authorList>
            <person name="Teixeira M."/>
            <person name="Chander A.M."/>
            <person name="Stajich J.E."/>
            <person name="Venkateswaran K."/>
        </authorList>
    </citation>
    <scope>NUCLEOTIDE SEQUENCE [LARGE SCALE GENOMIC DNA]</scope>
    <source>
        <strain evidence="5 6">FJI-L2-BK-P2</strain>
    </source>
</reference>
<evidence type="ECO:0000313" key="6">
    <source>
        <dbReference type="Proteomes" id="UP001316803"/>
    </source>
</evidence>
<dbReference type="InterPro" id="IPR050251">
    <property type="entry name" value="HpcH-HpaI_aldolase"/>
</dbReference>
<dbReference type="SUPFAM" id="SSF51621">
    <property type="entry name" value="Phosphoenolpyruvate/pyruvate domain"/>
    <property type="match status" value="1"/>
</dbReference>
<proteinExistence type="inferred from homology"/>
<evidence type="ECO:0000256" key="2">
    <source>
        <dbReference type="ARBA" id="ARBA00022723"/>
    </source>
</evidence>
<comment type="caution">
    <text evidence="5">The sequence shown here is derived from an EMBL/GenBank/DDBJ whole genome shotgun (WGS) entry which is preliminary data.</text>
</comment>
<keyword evidence="2" id="KW-0479">Metal-binding</keyword>
<dbReference type="GO" id="GO:0016832">
    <property type="term" value="F:aldehyde-lyase activity"/>
    <property type="evidence" value="ECO:0007669"/>
    <property type="project" value="TreeGrafter"/>
</dbReference>
<dbReference type="InterPro" id="IPR015813">
    <property type="entry name" value="Pyrv/PenolPyrv_kinase-like_dom"/>
</dbReference>
<evidence type="ECO:0000256" key="1">
    <source>
        <dbReference type="ARBA" id="ARBA00005568"/>
    </source>
</evidence>
<gene>
    <name evidence="5" type="ORF">OHC33_002529</name>
</gene>
<dbReference type="PANTHER" id="PTHR30502">
    <property type="entry name" value="2-KETO-3-DEOXY-L-RHAMNONATE ALDOLASE"/>
    <property type="match status" value="1"/>
</dbReference>
<dbReference type="GO" id="GO:0005737">
    <property type="term" value="C:cytoplasm"/>
    <property type="evidence" value="ECO:0007669"/>
    <property type="project" value="TreeGrafter"/>
</dbReference>
<protein>
    <recommendedName>
        <fullName evidence="4">HpcH/HpaI aldolase/citrate lyase domain-containing protein</fullName>
    </recommendedName>
</protein>
<accession>A0AAN8I9T3</accession>
<name>A0AAN8I9T3_9EURO</name>
<dbReference type="GO" id="GO:0046872">
    <property type="term" value="F:metal ion binding"/>
    <property type="evidence" value="ECO:0007669"/>
    <property type="project" value="UniProtKB-KW"/>
</dbReference>
<dbReference type="InterPro" id="IPR040442">
    <property type="entry name" value="Pyrv_kinase-like_dom_sf"/>
</dbReference>
<dbReference type="InterPro" id="IPR005000">
    <property type="entry name" value="Aldolase/citrate-lyase_domain"/>
</dbReference>
<evidence type="ECO:0000256" key="3">
    <source>
        <dbReference type="ARBA" id="ARBA00023239"/>
    </source>
</evidence>
<dbReference type="PANTHER" id="PTHR30502:SF0">
    <property type="entry name" value="PHOSPHOENOLPYRUVATE CARBOXYLASE FAMILY PROTEIN"/>
    <property type="match status" value="1"/>
</dbReference>
<dbReference type="Proteomes" id="UP001316803">
    <property type="component" value="Unassembled WGS sequence"/>
</dbReference>
<keyword evidence="3" id="KW-0456">Lyase</keyword>
<organism evidence="5 6">
    <name type="scientific">Knufia fluminis</name>
    <dbReference type="NCBI Taxonomy" id="191047"/>
    <lineage>
        <taxon>Eukaryota</taxon>
        <taxon>Fungi</taxon>
        <taxon>Dikarya</taxon>
        <taxon>Ascomycota</taxon>
        <taxon>Pezizomycotina</taxon>
        <taxon>Eurotiomycetes</taxon>
        <taxon>Chaetothyriomycetidae</taxon>
        <taxon>Chaetothyriales</taxon>
        <taxon>Trichomeriaceae</taxon>
        <taxon>Knufia</taxon>
    </lineage>
</organism>
<comment type="similarity">
    <text evidence="1">Belongs to the HpcH/HpaI aldolase family.</text>
</comment>
<keyword evidence="6" id="KW-1185">Reference proteome</keyword>
<evidence type="ECO:0000313" key="5">
    <source>
        <dbReference type="EMBL" id="KAK5955956.1"/>
    </source>
</evidence>
<dbReference type="AlphaFoldDB" id="A0AAN8I9T3"/>
<feature type="domain" description="HpcH/HpaI aldolase/citrate lyase" evidence="4">
    <location>
        <begin position="32"/>
        <end position="244"/>
    </location>
</feature>
<sequence length="293" mass="31226">MASIMQKANSLRAALSRGNGLSFGAWQMLPGSYLSRTIANSGFDWVLVDCEHGNIADNEMHESVHAIASCGVSPIVRIAANEGWMVKRALDAGSHGVLVPLIYSVEDAKKLVDSAKFPPRGRRGFGSPFSMGAFDVKGNLSGLEYMQNANDSLLTIVQIETKEALAAVEEIARVDGIDVLFVGPWDLGNNIGHPVKGDFDQELKDAITRVREAAKAAGKWSGIYCPNGDVARKYADEGFQMISVINDMTAIPTFMAQSLSTAKGTWGHSAAQAVKGAAYGAANLTSKTSDDKS</sequence>